<protein>
    <submittedName>
        <fullName evidence="3">Protein N-terminal amidase</fullName>
    </submittedName>
</protein>
<dbReference type="InterPro" id="IPR003010">
    <property type="entry name" value="C-N_Hydrolase"/>
</dbReference>
<feature type="domain" description="CN hydrolase" evidence="2">
    <location>
        <begin position="1"/>
        <end position="302"/>
    </location>
</feature>
<name>A0A8T9CDG8_9HELO</name>
<dbReference type="GO" id="GO:0070773">
    <property type="term" value="F:protein-N-terminal glutamine amidohydrolase activity"/>
    <property type="evidence" value="ECO:0007669"/>
    <property type="project" value="InterPro"/>
</dbReference>
<evidence type="ECO:0000256" key="1">
    <source>
        <dbReference type="SAM" id="MobiDB-lite"/>
    </source>
</evidence>
<dbReference type="GO" id="GO:0008418">
    <property type="term" value="F:protein-N-terminal asparagine amidohydrolase activity"/>
    <property type="evidence" value="ECO:0007669"/>
    <property type="project" value="InterPro"/>
</dbReference>
<feature type="compositionally biased region" description="Basic and acidic residues" evidence="1">
    <location>
        <begin position="417"/>
        <end position="426"/>
    </location>
</feature>
<dbReference type="InterPro" id="IPR039703">
    <property type="entry name" value="Nta1"/>
</dbReference>
<dbReference type="SUPFAM" id="SSF56317">
    <property type="entry name" value="Carbon-nitrogen hydrolase"/>
    <property type="match status" value="1"/>
</dbReference>
<dbReference type="CDD" id="cd07566">
    <property type="entry name" value="ScNTA1_like"/>
    <property type="match status" value="1"/>
</dbReference>
<feature type="compositionally biased region" description="Basic and acidic residues" evidence="1">
    <location>
        <begin position="321"/>
        <end position="344"/>
    </location>
</feature>
<feature type="region of interest" description="Disordered" evidence="1">
    <location>
        <begin position="312"/>
        <end position="358"/>
    </location>
</feature>
<dbReference type="InterPro" id="IPR036526">
    <property type="entry name" value="C-N_Hydrolase_sf"/>
</dbReference>
<dbReference type="EMBL" id="QGMK01000302">
    <property type="protein sequence ID" value="TVY82557.1"/>
    <property type="molecule type" value="Genomic_DNA"/>
</dbReference>
<dbReference type="Proteomes" id="UP000469558">
    <property type="component" value="Unassembled WGS sequence"/>
</dbReference>
<gene>
    <name evidence="3" type="primary">nta1_0</name>
    <name evidence="3" type="ORF">LSUE1_G002858</name>
</gene>
<dbReference type="AlphaFoldDB" id="A0A8T9CDG8"/>
<dbReference type="GO" id="GO:0030163">
    <property type="term" value="P:protein catabolic process"/>
    <property type="evidence" value="ECO:0007669"/>
    <property type="project" value="TreeGrafter"/>
</dbReference>
<feature type="compositionally biased region" description="Low complexity" evidence="1">
    <location>
        <begin position="519"/>
        <end position="530"/>
    </location>
</feature>
<organism evidence="3 4">
    <name type="scientific">Lachnellula suecica</name>
    <dbReference type="NCBI Taxonomy" id="602035"/>
    <lineage>
        <taxon>Eukaryota</taxon>
        <taxon>Fungi</taxon>
        <taxon>Dikarya</taxon>
        <taxon>Ascomycota</taxon>
        <taxon>Pezizomycotina</taxon>
        <taxon>Leotiomycetes</taxon>
        <taxon>Helotiales</taxon>
        <taxon>Lachnaceae</taxon>
        <taxon>Lachnellula</taxon>
    </lineage>
</organism>
<accession>A0A8T9CDG8</accession>
<reference evidence="3 4" key="1">
    <citation type="submission" date="2018-05" db="EMBL/GenBank/DDBJ databases">
        <title>Genome sequencing and assembly of the regulated plant pathogen Lachnellula willkommii and related sister species for the development of diagnostic species identification markers.</title>
        <authorList>
            <person name="Giroux E."/>
            <person name="Bilodeau G."/>
        </authorList>
    </citation>
    <scope>NUCLEOTIDE SEQUENCE [LARGE SCALE GENOMIC DNA]</scope>
    <source>
        <strain evidence="3 4">CBS 268.59</strain>
    </source>
</reference>
<feature type="compositionally biased region" description="Polar residues" evidence="1">
    <location>
        <begin position="346"/>
        <end position="358"/>
    </location>
</feature>
<evidence type="ECO:0000313" key="3">
    <source>
        <dbReference type="EMBL" id="TVY82557.1"/>
    </source>
</evidence>
<dbReference type="Pfam" id="PF00795">
    <property type="entry name" value="CN_hydrolase"/>
    <property type="match status" value="1"/>
</dbReference>
<keyword evidence="4" id="KW-1185">Reference proteome</keyword>
<dbReference type="PANTHER" id="PTHR11750:SF26">
    <property type="entry name" value="PROTEIN N-TERMINAL AMIDASE"/>
    <property type="match status" value="1"/>
</dbReference>
<dbReference type="PANTHER" id="PTHR11750">
    <property type="entry name" value="PROTEIN N-TERMINAL AMIDASE"/>
    <property type="match status" value="1"/>
</dbReference>
<feature type="region of interest" description="Disordered" evidence="1">
    <location>
        <begin position="396"/>
        <end position="530"/>
    </location>
</feature>
<dbReference type="Gene3D" id="3.60.110.10">
    <property type="entry name" value="Carbon-nitrogen hydrolase"/>
    <property type="match status" value="1"/>
</dbReference>
<comment type="caution">
    <text evidence="3">The sequence shown here is derived from an EMBL/GenBank/DDBJ whole genome shotgun (WGS) entry which is preliminary data.</text>
</comment>
<sequence>MRIAWLQFAPQVGDVDNNLNRADAVLSKANPHDLDLLVLPELAFSGYNFKSLQHISPYLEPTTAGITSLWARTTALKYECVVTAGYPEKVDISPKWPASPECYNSAITVNADGETIANYRKSFLYYTDETWALEGPDGFFDGEIDELGNVAMGICKWPTKSFERDEPALLSNFDALLTLSSPYKFESPWSAWEFAYHILHKQANLVVLSMAWLTREDARSYSRAPKEPDMDTLSYWLGRLEPLIRAETNGEIIVVFANRCGTEGEATYTGTSAVLGIQAGEVKVYGILGRGEKELLVVDTDQRPQAKLISQPNSIASGAPTEDKNFEKLKGTKGKEPAVRKPEPSEATNSTVSEKSIDTLSSKLRVATRHTDLTSTHSQSPDSALDPYFTMDDVMSPLSPVDPTSPTSFFAPKGRRHEGETLRDNLKSSIGNPDFHKETKLDSPTFVRPPSPKSRNASRTRQIIDVEPRKPALISHDLASEPQITAPSRTGMKAPPNSASAVPDHVESAFPPLGRRRTLSLSPRPRSTVW</sequence>
<dbReference type="PROSITE" id="PS50263">
    <property type="entry name" value="CN_HYDROLASE"/>
    <property type="match status" value="1"/>
</dbReference>
<dbReference type="OrthoDB" id="201515at2759"/>
<proteinExistence type="predicted"/>
<evidence type="ECO:0000313" key="4">
    <source>
        <dbReference type="Proteomes" id="UP000469558"/>
    </source>
</evidence>
<evidence type="ECO:0000259" key="2">
    <source>
        <dbReference type="PROSITE" id="PS50263"/>
    </source>
</evidence>